<protein>
    <recommendedName>
        <fullName evidence="4">DUF4386 family protein</fullName>
    </recommendedName>
</protein>
<keyword evidence="1" id="KW-0472">Membrane</keyword>
<evidence type="ECO:0008006" key="4">
    <source>
        <dbReference type="Google" id="ProtNLM"/>
    </source>
</evidence>
<feature type="transmembrane region" description="Helical" evidence="1">
    <location>
        <begin position="20"/>
        <end position="42"/>
    </location>
</feature>
<feature type="transmembrane region" description="Helical" evidence="1">
    <location>
        <begin position="62"/>
        <end position="83"/>
    </location>
</feature>
<organism evidence="2 3">
    <name type="scientific">Actinomadura syzygii</name>
    <dbReference type="NCBI Taxonomy" id="1427538"/>
    <lineage>
        <taxon>Bacteria</taxon>
        <taxon>Bacillati</taxon>
        <taxon>Actinomycetota</taxon>
        <taxon>Actinomycetes</taxon>
        <taxon>Streptosporangiales</taxon>
        <taxon>Thermomonosporaceae</taxon>
        <taxon>Actinomadura</taxon>
    </lineage>
</organism>
<gene>
    <name evidence="2" type="ORF">FXF65_10610</name>
</gene>
<dbReference type="EMBL" id="VSFF01000004">
    <property type="protein sequence ID" value="TYC15795.1"/>
    <property type="molecule type" value="Genomic_DNA"/>
</dbReference>
<feature type="transmembrane region" description="Helical" evidence="1">
    <location>
        <begin position="95"/>
        <end position="113"/>
    </location>
</feature>
<keyword evidence="1" id="KW-1133">Transmembrane helix</keyword>
<reference evidence="2 3" key="1">
    <citation type="submission" date="2019-08" db="EMBL/GenBank/DDBJ databases">
        <title>Actinomadura sp. nov. CYP1-5 isolated from mountain soil.</title>
        <authorList>
            <person name="Songsumanus A."/>
            <person name="Kuncharoen N."/>
            <person name="Kudo T."/>
            <person name="Yuki M."/>
            <person name="Igarashi Y."/>
            <person name="Tanasupawat S."/>
        </authorList>
    </citation>
    <scope>NUCLEOTIDE SEQUENCE [LARGE SCALE GENOMIC DNA]</scope>
    <source>
        <strain evidence="2 3">GKU157</strain>
    </source>
</reference>
<feature type="transmembrane region" description="Helical" evidence="1">
    <location>
        <begin position="143"/>
        <end position="166"/>
    </location>
</feature>
<keyword evidence="1" id="KW-0812">Transmembrane</keyword>
<feature type="transmembrane region" description="Helical" evidence="1">
    <location>
        <begin position="173"/>
        <end position="194"/>
    </location>
</feature>
<dbReference type="OrthoDB" id="5148077at2"/>
<feature type="transmembrane region" description="Helical" evidence="1">
    <location>
        <begin position="200"/>
        <end position="218"/>
    </location>
</feature>
<sequence length="226" mass="22330">MTATTAAATRATVPLNRAALALLVPVGPLAVAVLRAVLPYSTTDGSAELAAKASAHQGAQGAVLWLGLIALLTLVPGTIAIGLQAARRSPRLGTAGLVLAVAGFSSLYAVGISDHVALSAARSGLASADTARLLDDLQGLPPVAVGSVLFVAGHILGVVLLGIALWRSRVVPAWAGVALVASQPLHAVFAVALPNATLDGLAWGLTAVGFAAAAPAVVRGTDGSAR</sequence>
<evidence type="ECO:0000313" key="3">
    <source>
        <dbReference type="Proteomes" id="UP000322634"/>
    </source>
</evidence>
<proteinExistence type="predicted"/>
<dbReference type="AlphaFoldDB" id="A0A5D0UDV6"/>
<evidence type="ECO:0000313" key="2">
    <source>
        <dbReference type="EMBL" id="TYC15795.1"/>
    </source>
</evidence>
<name>A0A5D0UDV6_9ACTN</name>
<accession>A0A5D0UDV6</accession>
<dbReference type="Proteomes" id="UP000322634">
    <property type="component" value="Unassembled WGS sequence"/>
</dbReference>
<keyword evidence="3" id="KW-1185">Reference proteome</keyword>
<comment type="caution">
    <text evidence="2">The sequence shown here is derived from an EMBL/GenBank/DDBJ whole genome shotgun (WGS) entry which is preliminary data.</text>
</comment>
<dbReference type="RefSeq" id="WP_148349591.1">
    <property type="nucleotide sequence ID" value="NZ_JBHSBF010000009.1"/>
</dbReference>
<evidence type="ECO:0000256" key="1">
    <source>
        <dbReference type="SAM" id="Phobius"/>
    </source>
</evidence>